<comment type="similarity">
    <text evidence="2">Belongs to the ATP-dependent AMP-binding enzyme family.</text>
</comment>
<dbReference type="InterPro" id="IPR045851">
    <property type="entry name" value="AMP-bd_C_sf"/>
</dbReference>
<dbReference type="SUPFAM" id="SSF53474">
    <property type="entry name" value="alpha/beta-Hydrolases"/>
    <property type="match status" value="1"/>
</dbReference>
<accession>A0A6B3ND46</accession>
<dbReference type="FunFam" id="3.30.300.30:FF:000010">
    <property type="entry name" value="Enterobactin synthetase component F"/>
    <property type="match status" value="1"/>
</dbReference>
<dbReference type="InterPro" id="IPR036736">
    <property type="entry name" value="ACP-like_sf"/>
</dbReference>
<comment type="cofactor">
    <cofactor evidence="1">
        <name>pantetheine 4'-phosphate</name>
        <dbReference type="ChEBI" id="CHEBI:47942"/>
    </cofactor>
</comment>
<dbReference type="SUPFAM" id="SSF56801">
    <property type="entry name" value="Acetyl-CoA synthetase-like"/>
    <property type="match status" value="1"/>
</dbReference>
<evidence type="ECO:0000256" key="1">
    <source>
        <dbReference type="ARBA" id="ARBA00001957"/>
    </source>
</evidence>
<dbReference type="GO" id="GO:0043041">
    <property type="term" value="P:amino acid activation for nonribosomal peptide biosynthetic process"/>
    <property type="evidence" value="ECO:0007669"/>
    <property type="project" value="TreeGrafter"/>
</dbReference>
<evidence type="ECO:0000256" key="4">
    <source>
        <dbReference type="ARBA" id="ARBA00022553"/>
    </source>
</evidence>
<dbReference type="PANTHER" id="PTHR45527:SF14">
    <property type="entry name" value="PLIPASTATIN SYNTHASE SUBUNIT B"/>
    <property type="match status" value="1"/>
</dbReference>
<dbReference type="PROSITE" id="PS50075">
    <property type="entry name" value="CARRIER"/>
    <property type="match status" value="1"/>
</dbReference>
<evidence type="ECO:0000259" key="5">
    <source>
        <dbReference type="PROSITE" id="PS50075"/>
    </source>
</evidence>
<evidence type="ECO:0000256" key="3">
    <source>
        <dbReference type="ARBA" id="ARBA00022450"/>
    </source>
</evidence>
<dbReference type="Pfam" id="PF13193">
    <property type="entry name" value="AMP-binding_C"/>
    <property type="match status" value="1"/>
</dbReference>
<feature type="domain" description="Carrier" evidence="5">
    <location>
        <begin position="119"/>
        <end position="194"/>
    </location>
</feature>
<feature type="non-terminal residue" evidence="6">
    <location>
        <position position="1"/>
    </location>
</feature>
<dbReference type="PANTHER" id="PTHR45527">
    <property type="entry name" value="NONRIBOSOMAL PEPTIDE SYNTHETASE"/>
    <property type="match status" value="1"/>
</dbReference>
<dbReference type="Pfam" id="PF00550">
    <property type="entry name" value="PP-binding"/>
    <property type="match status" value="1"/>
</dbReference>
<dbReference type="InterPro" id="IPR029058">
    <property type="entry name" value="AB_hydrolase_fold"/>
</dbReference>
<dbReference type="GO" id="GO:0031177">
    <property type="term" value="F:phosphopantetheine binding"/>
    <property type="evidence" value="ECO:0007669"/>
    <property type="project" value="InterPro"/>
</dbReference>
<dbReference type="GO" id="GO:0005829">
    <property type="term" value="C:cytosol"/>
    <property type="evidence" value="ECO:0007669"/>
    <property type="project" value="TreeGrafter"/>
</dbReference>
<gene>
    <name evidence="6" type="ORF">F6J89_28740</name>
</gene>
<keyword evidence="4" id="KW-0597">Phosphoprotein</keyword>
<dbReference type="GO" id="GO:0044550">
    <property type="term" value="P:secondary metabolite biosynthetic process"/>
    <property type="evidence" value="ECO:0007669"/>
    <property type="project" value="TreeGrafter"/>
</dbReference>
<evidence type="ECO:0000313" key="6">
    <source>
        <dbReference type="EMBL" id="NER31496.1"/>
    </source>
</evidence>
<sequence>NIEFLGRIDNQVKIRGFRIETGEIEGVLAQHPKLREAVVIVREDIPEDKRLVAYLVPNQEKTTIKDLRSFLKTKLPQYMIPAAFVFLESMPLTANGKVNRRALPIPEATSLVHQISFIAPRDSLELQLAQIWSEILAVSPIGVRDNFFDLGGHSLTAVRLMAQIEKEFGKNLSLAHLFQGPTVEELGILLHQKTDTYSWSPLVAIQPQGNRPPFFCMPGSGGNVVYFHQLARHLGNDQPFYALQPPSLDGVSEPFGRVEEIAAYYLKAIQSLQPSGPYFLGGHSFGVLVAFEMAQQLQQQGETVALLALFDLPALIPSSAPKQLDWDDTRWLTNIAHILEMLSGKNLDISSEAIKPLTPEEQLNYLKQQMETVNLLPPNSGIERLRGIVQTIKADELAFMSYVPRGGYIGSITLFRTSKVYQDELDLFSKIPTDSTWGWNQCSSQPVAVEVVSGTHTTMLAEPYVQVLAGKLKFCLARVC</sequence>
<dbReference type="InterPro" id="IPR009081">
    <property type="entry name" value="PP-bd_ACP"/>
</dbReference>
<dbReference type="Gene3D" id="1.10.1200.10">
    <property type="entry name" value="ACP-like"/>
    <property type="match status" value="1"/>
</dbReference>
<dbReference type="Pfam" id="PF00975">
    <property type="entry name" value="Thioesterase"/>
    <property type="match status" value="1"/>
</dbReference>
<name>A0A6B3ND46_9CYAN</name>
<proteinExistence type="inferred from homology"/>
<organism evidence="6">
    <name type="scientific">Symploca sp. SIO1C4</name>
    <dbReference type="NCBI Taxonomy" id="2607765"/>
    <lineage>
        <taxon>Bacteria</taxon>
        <taxon>Bacillati</taxon>
        <taxon>Cyanobacteriota</taxon>
        <taxon>Cyanophyceae</taxon>
        <taxon>Coleofasciculales</taxon>
        <taxon>Coleofasciculaceae</taxon>
        <taxon>Symploca</taxon>
    </lineage>
</organism>
<dbReference type="InterPro" id="IPR025110">
    <property type="entry name" value="AMP-bd_C"/>
</dbReference>
<dbReference type="FunFam" id="1.10.1200.10:FF:000005">
    <property type="entry name" value="Nonribosomal peptide synthetase 1"/>
    <property type="match status" value="1"/>
</dbReference>
<reference evidence="6" key="1">
    <citation type="submission" date="2019-11" db="EMBL/GenBank/DDBJ databases">
        <title>Genomic insights into an expanded diversity of filamentous marine cyanobacteria reveals the extraordinary biosynthetic potential of Moorea and Okeania.</title>
        <authorList>
            <person name="Ferreira Leao T."/>
            <person name="Wang M."/>
            <person name="Moss N."/>
            <person name="Da Silva R."/>
            <person name="Sanders J."/>
            <person name="Nurk S."/>
            <person name="Gurevich A."/>
            <person name="Humphrey G."/>
            <person name="Reher R."/>
            <person name="Zhu Q."/>
            <person name="Belda-Ferre P."/>
            <person name="Glukhov E."/>
            <person name="Rex R."/>
            <person name="Dorrestein P.C."/>
            <person name="Knight R."/>
            <person name="Pevzner P."/>
            <person name="Gerwick W.H."/>
            <person name="Gerwick L."/>
        </authorList>
    </citation>
    <scope>NUCLEOTIDE SEQUENCE</scope>
    <source>
        <strain evidence="6">SIO1C4</strain>
    </source>
</reference>
<dbReference type="InterPro" id="IPR001031">
    <property type="entry name" value="Thioesterase"/>
</dbReference>
<comment type="caution">
    <text evidence="6">The sequence shown here is derived from an EMBL/GenBank/DDBJ whole genome shotgun (WGS) entry which is preliminary data.</text>
</comment>
<dbReference type="AlphaFoldDB" id="A0A6B3ND46"/>
<dbReference type="SUPFAM" id="SSF47336">
    <property type="entry name" value="ACP-like"/>
    <property type="match status" value="1"/>
</dbReference>
<evidence type="ECO:0000256" key="2">
    <source>
        <dbReference type="ARBA" id="ARBA00006432"/>
    </source>
</evidence>
<protein>
    <submittedName>
        <fullName evidence="6">Non-ribosomal peptide synthetase</fullName>
    </submittedName>
</protein>
<dbReference type="Gene3D" id="3.30.300.30">
    <property type="match status" value="1"/>
</dbReference>
<dbReference type="Gene3D" id="3.40.50.1820">
    <property type="entry name" value="alpha/beta hydrolase"/>
    <property type="match status" value="1"/>
</dbReference>
<dbReference type="SMART" id="SM00823">
    <property type="entry name" value="PKS_PP"/>
    <property type="match status" value="1"/>
</dbReference>
<dbReference type="InterPro" id="IPR020806">
    <property type="entry name" value="PKS_PP-bd"/>
</dbReference>
<dbReference type="EMBL" id="JAAHFQ010000837">
    <property type="protein sequence ID" value="NER31496.1"/>
    <property type="molecule type" value="Genomic_DNA"/>
</dbReference>
<keyword evidence="3" id="KW-0596">Phosphopantetheine</keyword>